<gene>
    <name evidence="1" type="ORF">Adt_04587</name>
</gene>
<accession>A0ABD1V1P1</accession>
<keyword evidence="2" id="KW-1185">Reference proteome</keyword>
<protein>
    <submittedName>
        <fullName evidence="1">Uncharacterized protein</fullName>
    </submittedName>
</protein>
<sequence>MVNNRWLLAGFFAEASFLPRRCYSDHLPCVVSILHQLEAHRKHFKLFNMWTTYTDFNELLHTSWVQGIDGTKQFSLCKKLKRSSPLKCSTKDIMLTFQSDQKMQEMLLCRLKYSFMISPIARSFSLRLHD</sequence>
<evidence type="ECO:0000313" key="1">
    <source>
        <dbReference type="EMBL" id="KAL2531236.1"/>
    </source>
</evidence>
<dbReference type="EMBL" id="JBFOLK010000002">
    <property type="protein sequence ID" value="KAL2531236.1"/>
    <property type="molecule type" value="Genomic_DNA"/>
</dbReference>
<comment type="caution">
    <text evidence="1">The sequence shown here is derived from an EMBL/GenBank/DDBJ whole genome shotgun (WGS) entry which is preliminary data.</text>
</comment>
<reference evidence="2" key="1">
    <citation type="submission" date="2024-07" db="EMBL/GenBank/DDBJ databases">
        <title>Two chromosome-level genome assemblies of Korean endemic species Abeliophyllum distichum and Forsythia ovata (Oleaceae).</title>
        <authorList>
            <person name="Jang H."/>
        </authorList>
    </citation>
    <scope>NUCLEOTIDE SEQUENCE [LARGE SCALE GENOMIC DNA]</scope>
</reference>
<proteinExistence type="predicted"/>
<dbReference type="Proteomes" id="UP001604336">
    <property type="component" value="Unassembled WGS sequence"/>
</dbReference>
<organism evidence="1 2">
    <name type="scientific">Abeliophyllum distichum</name>
    <dbReference type="NCBI Taxonomy" id="126358"/>
    <lineage>
        <taxon>Eukaryota</taxon>
        <taxon>Viridiplantae</taxon>
        <taxon>Streptophyta</taxon>
        <taxon>Embryophyta</taxon>
        <taxon>Tracheophyta</taxon>
        <taxon>Spermatophyta</taxon>
        <taxon>Magnoliopsida</taxon>
        <taxon>eudicotyledons</taxon>
        <taxon>Gunneridae</taxon>
        <taxon>Pentapetalae</taxon>
        <taxon>asterids</taxon>
        <taxon>lamiids</taxon>
        <taxon>Lamiales</taxon>
        <taxon>Oleaceae</taxon>
        <taxon>Forsythieae</taxon>
        <taxon>Abeliophyllum</taxon>
    </lineage>
</organism>
<evidence type="ECO:0000313" key="2">
    <source>
        <dbReference type="Proteomes" id="UP001604336"/>
    </source>
</evidence>
<name>A0ABD1V1P1_9LAMI</name>
<dbReference type="AlphaFoldDB" id="A0ABD1V1P1"/>